<reference evidence="2 3" key="1">
    <citation type="submission" date="2014-05" db="EMBL/GenBank/DDBJ databases">
        <title>Draft genome sequence of a rare smut relative, Tilletiaria anomala UBC 951.</title>
        <authorList>
            <consortium name="DOE Joint Genome Institute"/>
            <person name="Toome M."/>
            <person name="Kuo A."/>
            <person name="Henrissat B."/>
            <person name="Lipzen A."/>
            <person name="Tritt A."/>
            <person name="Yoshinaga Y."/>
            <person name="Zane M."/>
            <person name="Barry K."/>
            <person name="Grigoriev I.V."/>
            <person name="Spatafora J.W."/>
            <person name="Aimea M.C."/>
        </authorList>
    </citation>
    <scope>NUCLEOTIDE SEQUENCE [LARGE SCALE GENOMIC DNA]</scope>
    <source>
        <strain evidence="2 3">UBC 951</strain>
    </source>
</reference>
<organism evidence="2 3">
    <name type="scientific">Tilletiaria anomala (strain ATCC 24038 / CBS 436.72 / UBC 951)</name>
    <dbReference type="NCBI Taxonomy" id="1037660"/>
    <lineage>
        <taxon>Eukaryota</taxon>
        <taxon>Fungi</taxon>
        <taxon>Dikarya</taxon>
        <taxon>Basidiomycota</taxon>
        <taxon>Ustilaginomycotina</taxon>
        <taxon>Exobasidiomycetes</taxon>
        <taxon>Georgefischeriales</taxon>
        <taxon>Tilletiariaceae</taxon>
        <taxon>Tilletiaria</taxon>
    </lineage>
</organism>
<dbReference type="EMBL" id="JMSN01000026">
    <property type="protein sequence ID" value="KDN48222.1"/>
    <property type="molecule type" value="Genomic_DNA"/>
</dbReference>
<dbReference type="GeneID" id="25264218"/>
<dbReference type="InParanoid" id="A0A066W2M2"/>
<evidence type="ECO:0000313" key="2">
    <source>
        <dbReference type="EMBL" id="KDN48222.1"/>
    </source>
</evidence>
<dbReference type="Proteomes" id="UP000027361">
    <property type="component" value="Unassembled WGS sequence"/>
</dbReference>
<keyword evidence="1" id="KW-0472">Membrane</keyword>
<name>A0A066W2M2_TILAU</name>
<feature type="transmembrane region" description="Helical" evidence="1">
    <location>
        <begin position="67"/>
        <end position="85"/>
    </location>
</feature>
<keyword evidence="1" id="KW-0812">Transmembrane</keyword>
<evidence type="ECO:0000256" key="1">
    <source>
        <dbReference type="SAM" id="Phobius"/>
    </source>
</evidence>
<keyword evidence="1" id="KW-1133">Transmembrane helix</keyword>
<comment type="caution">
    <text evidence="2">The sequence shown here is derived from an EMBL/GenBank/DDBJ whole genome shotgun (WGS) entry which is preliminary data.</text>
</comment>
<gene>
    <name evidence="2" type="ORF">K437DRAFT_255656</name>
</gene>
<dbReference type="HOGENOM" id="CLU_2499453_0_0_1"/>
<evidence type="ECO:0000313" key="3">
    <source>
        <dbReference type="Proteomes" id="UP000027361"/>
    </source>
</evidence>
<protein>
    <submittedName>
        <fullName evidence="2">Uncharacterized protein</fullName>
    </submittedName>
</protein>
<proteinExistence type="predicted"/>
<sequence>MNHTVYSATLHRPIPWPAYLAALSHDVFTKRAVAPYLSMMGLSFRSSTYFRPGRHLGGPGVWKTSSAALQAAFLTMTVVMVMFMLM</sequence>
<keyword evidence="3" id="KW-1185">Reference proteome</keyword>
<accession>A0A066W2M2</accession>
<dbReference type="RefSeq" id="XP_013244070.1">
    <property type="nucleotide sequence ID" value="XM_013388616.1"/>
</dbReference>
<dbReference type="AlphaFoldDB" id="A0A066W2M2"/>